<name>A0ABN7UX47_GIGMA</name>
<accession>A0ABN7UX47</accession>
<gene>
    <name evidence="2" type="ORF">GMARGA_LOCUS11736</name>
</gene>
<feature type="compositionally biased region" description="Basic residues" evidence="1">
    <location>
        <begin position="1"/>
        <end position="11"/>
    </location>
</feature>
<organism evidence="2 3">
    <name type="scientific">Gigaspora margarita</name>
    <dbReference type="NCBI Taxonomy" id="4874"/>
    <lineage>
        <taxon>Eukaryota</taxon>
        <taxon>Fungi</taxon>
        <taxon>Fungi incertae sedis</taxon>
        <taxon>Mucoromycota</taxon>
        <taxon>Glomeromycotina</taxon>
        <taxon>Glomeromycetes</taxon>
        <taxon>Diversisporales</taxon>
        <taxon>Gigasporaceae</taxon>
        <taxon>Gigaspora</taxon>
    </lineage>
</organism>
<protein>
    <submittedName>
        <fullName evidence="2">2138_t:CDS:1</fullName>
    </submittedName>
</protein>
<evidence type="ECO:0000313" key="2">
    <source>
        <dbReference type="EMBL" id="CAG8694703.1"/>
    </source>
</evidence>
<dbReference type="EMBL" id="CAJVQB010006963">
    <property type="protein sequence ID" value="CAG8694703.1"/>
    <property type="molecule type" value="Genomic_DNA"/>
</dbReference>
<keyword evidence="3" id="KW-1185">Reference proteome</keyword>
<reference evidence="2 3" key="1">
    <citation type="submission" date="2021-06" db="EMBL/GenBank/DDBJ databases">
        <authorList>
            <person name="Kallberg Y."/>
            <person name="Tangrot J."/>
            <person name="Rosling A."/>
        </authorList>
    </citation>
    <scope>NUCLEOTIDE SEQUENCE [LARGE SCALE GENOMIC DNA]</scope>
    <source>
        <strain evidence="2 3">120-4 pot B 10/14</strain>
    </source>
</reference>
<comment type="caution">
    <text evidence="2">The sequence shown here is derived from an EMBL/GenBank/DDBJ whole genome shotgun (WGS) entry which is preliminary data.</text>
</comment>
<feature type="region of interest" description="Disordered" evidence="1">
    <location>
        <begin position="1"/>
        <end position="20"/>
    </location>
</feature>
<sequence>MSPHKSRRRRTRSDDQTPKEHLDKFYKEHIQFLNRERKRTEKFFNENGMSVENLEIKLRELDIIIKERIQFKEEIPRLQLTQRISSDWINKLYVKKGDFKNINQTV</sequence>
<dbReference type="Proteomes" id="UP000789901">
    <property type="component" value="Unassembled WGS sequence"/>
</dbReference>
<evidence type="ECO:0000256" key="1">
    <source>
        <dbReference type="SAM" id="MobiDB-lite"/>
    </source>
</evidence>
<proteinExistence type="predicted"/>
<evidence type="ECO:0000313" key="3">
    <source>
        <dbReference type="Proteomes" id="UP000789901"/>
    </source>
</evidence>